<feature type="region of interest" description="Disordered" evidence="13">
    <location>
        <begin position="319"/>
        <end position="373"/>
    </location>
</feature>
<evidence type="ECO:0000256" key="8">
    <source>
        <dbReference type="ARBA" id="ARBA00025706"/>
    </source>
</evidence>
<evidence type="ECO:0000256" key="3">
    <source>
        <dbReference type="ARBA" id="ARBA00022679"/>
    </source>
</evidence>
<keyword evidence="2" id="KW-0444">Lipid biosynthesis</keyword>
<feature type="compositionally biased region" description="Polar residues" evidence="13">
    <location>
        <begin position="28"/>
        <end position="40"/>
    </location>
</feature>
<evidence type="ECO:0000313" key="16">
    <source>
        <dbReference type="EMBL" id="CAH9123106.1"/>
    </source>
</evidence>
<dbReference type="PANTHER" id="PTHR10739:SF56">
    <property type="entry name" value="CHOLINE-PHOSPHATE CYTIDYLYLTRANSFERASE 1"/>
    <property type="match status" value="1"/>
</dbReference>
<dbReference type="InterPro" id="IPR004821">
    <property type="entry name" value="Cyt_trans-like"/>
</dbReference>
<feature type="region of interest" description="Disordered" evidence="13">
    <location>
        <begin position="1"/>
        <end position="74"/>
    </location>
</feature>
<dbReference type="InterPro" id="IPR045049">
    <property type="entry name" value="Pcy1-like"/>
</dbReference>
<dbReference type="InterPro" id="IPR014729">
    <property type="entry name" value="Rossmann-like_a/b/a_fold"/>
</dbReference>
<feature type="compositionally biased region" description="Acidic residues" evidence="13">
    <location>
        <begin position="334"/>
        <end position="361"/>
    </location>
</feature>
<keyword evidence="6" id="KW-0594">Phospholipid biosynthesis</keyword>
<feature type="domain" description="Cytidyltransferase-like" evidence="14">
    <location>
        <begin position="79"/>
        <end position="208"/>
    </location>
</feature>
<dbReference type="SUPFAM" id="SSF52374">
    <property type="entry name" value="Nucleotidylyl transferase"/>
    <property type="match status" value="1"/>
</dbReference>
<evidence type="ECO:0000313" key="17">
    <source>
        <dbReference type="Proteomes" id="UP001152523"/>
    </source>
</evidence>
<keyword evidence="4" id="KW-0548">Nucleotidyltransferase</keyword>
<sequence length="373" mass="43182">MVVINSKDIKGQDRRVASPDGNNKRSRTTMTESGGVSSTEAEQEHPRNRTANSTSSNNDINPNSIPHAPPPTDRPVRVYADGIYDLFHFGHARSLEQAKKSFPNTYLLVGCCNDDTTHKFKGKTVMTAEERYESLRHCKWVDEVIPDAPWVINQEFLDKHQIDFVAHDALPYADTSGAGKDVYEFVKAVGRFKETKRTDGISTSDIIMRIVKDYNQYVMRNLDRGYSRKELGVSYVKEKRLRVNMRLKKLQEKVKEQQEKVGEKIQQIQTVAKTAGMHRNEWVENADRWVAGFLEMFEEGCHKMGTAIRDHIQERLRGQQQSNLLPYGSKEYDTDNEEDEYYYDDEEEDDDDEEYYDDDECHEITDKETILRA</sequence>
<dbReference type="PANTHER" id="PTHR10739">
    <property type="entry name" value="CYTIDYLYLTRANSFERASE"/>
    <property type="match status" value="1"/>
</dbReference>
<evidence type="ECO:0000256" key="5">
    <source>
        <dbReference type="ARBA" id="ARBA00023098"/>
    </source>
</evidence>
<dbReference type="GO" id="GO:0004105">
    <property type="term" value="F:choline-phosphate cytidylyltransferase activity"/>
    <property type="evidence" value="ECO:0007669"/>
    <property type="project" value="UniProtKB-EC"/>
</dbReference>
<keyword evidence="3" id="KW-0808">Transferase</keyword>
<dbReference type="EMBL" id="CAMAPF010000023">
    <property type="protein sequence ID" value="CAH9072944.1"/>
    <property type="molecule type" value="Genomic_DNA"/>
</dbReference>
<dbReference type="InterPro" id="IPR041723">
    <property type="entry name" value="CCT"/>
</dbReference>
<keyword evidence="5" id="KW-0443">Lipid metabolism</keyword>
<accession>A0AAV0EM63</accession>
<evidence type="ECO:0000256" key="11">
    <source>
        <dbReference type="ARBA" id="ARBA00054397"/>
    </source>
</evidence>
<gene>
    <name evidence="16" type="ORF">CEPIT_LOCUS24958</name>
    <name evidence="15" type="ORF">CEPIT_LOCUS4461</name>
</gene>
<evidence type="ECO:0000256" key="2">
    <source>
        <dbReference type="ARBA" id="ARBA00022516"/>
    </source>
</evidence>
<comment type="similarity">
    <text evidence="1">Belongs to the cytidylyltransferase family.</text>
</comment>
<keyword evidence="12" id="KW-0175">Coiled coil</keyword>
<evidence type="ECO:0000256" key="12">
    <source>
        <dbReference type="SAM" id="Coils"/>
    </source>
</evidence>
<keyword evidence="7" id="KW-1208">Phospholipid metabolism</keyword>
<proteinExistence type="inferred from homology"/>
<feature type="compositionally biased region" description="Basic and acidic residues" evidence="13">
    <location>
        <begin position="362"/>
        <end position="373"/>
    </location>
</feature>
<comment type="catalytic activity">
    <reaction evidence="10">
        <text>phosphocholine + CTP + H(+) = CDP-choline + diphosphate</text>
        <dbReference type="Rhea" id="RHEA:18997"/>
        <dbReference type="ChEBI" id="CHEBI:15378"/>
        <dbReference type="ChEBI" id="CHEBI:33019"/>
        <dbReference type="ChEBI" id="CHEBI:37563"/>
        <dbReference type="ChEBI" id="CHEBI:58779"/>
        <dbReference type="ChEBI" id="CHEBI:295975"/>
        <dbReference type="EC" id="2.7.7.15"/>
    </reaction>
    <physiologicalReaction direction="left-to-right" evidence="10">
        <dbReference type="Rhea" id="RHEA:18998"/>
    </physiologicalReaction>
</comment>
<evidence type="ECO:0000256" key="4">
    <source>
        <dbReference type="ARBA" id="ARBA00022695"/>
    </source>
</evidence>
<organism evidence="16 17">
    <name type="scientific">Cuscuta epithymum</name>
    <dbReference type="NCBI Taxonomy" id="186058"/>
    <lineage>
        <taxon>Eukaryota</taxon>
        <taxon>Viridiplantae</taxon>
        <taxon>Streptophyta</taxon>
        <taxon>Embryophyta</taxon>
        <taxon>Tracheophyta</taxon>
        <taxon>Spermatophyta</taxon>
        <taxon>Magnoliopsida</taxon>
        <taxon>eudicotyledons</taxon>
        <taxon>Gunneridae</taxon>
        <taxon>Pentapetalae</taxon>
        <taxon>asterids</taxon>
        <taxon>lamiids</taxon>
        <taxon>Solanales</taxon>
        <taxon>Convolvulaceae</taxon>
        <taxon>Cuscuteae</taxon>
        <taxon>Cuscuta</taxon>
        <taxon>Cuscuta subgen. Cuscuta</taxon>
    </lineage>
</organism>
<evidence type="ECO:0000256" key="10">
    <source>
        <dbReference type="ARBA" id="ARBA00048285"/>
    </source>
</evidence>
<keyword evidence="17" id="KW-1185">Reference proteome</keyword>
<comment type="caution">
    <text evidence="16">The sequence shown here is derived from an EMBL/GenBank/DDBJ whole genome shotgun (WGS) entry which is preliminary data.</text>
</comment>
<dbReference type="Gene3D" id="3.40.50.620">
    <property type="entry name" value="HUPs"/>
    <property type="match status" value="1"/>
</dbReference>
<comment type="pathway">
    <text evidence="8">Phospholipid metabolism; phosphatidylcholine biosynthesis; phosphatidylcholine from phosphocholine: step 1/2.</text>
</comment>
<dbReference type="Pfam" id="PF01467">
    <property type="entry name" value="CTP_transf_like"/>
    <property type="match status" value="1"/>
</dbReference>
<dbReference type="FunFam" id="3.40.50.620:FF:000102">
    <property type="entry name" value="Choline-phosphate cytidylyltransferase 2"/>
    <property type="match status" value="1"/>
</dbReference>
<dbReference type="EC" id="2.7.7.15" evidence="9"/>
<evidence type="ECO:0000256" key="7">
    <source>
        <dbReference type="ARBA" id="ARBA00023264"/>
    </source>
</evidence>
<feature type="compositionally biased region" description="Low complexity" evidence="13">
    <location>
        <begin position="49"/>
        <end position="66"/>
    </location>
</feature>
<evidence type="ECO:0000313" key="15">
    <source>
        <dbReference type="EMBL" id="CAH9072944.1"/>
    </source>
</evidence>
<dbReference type="GO" id="GO:0031210">
    <property type="term" value="F:phosphatidylcholine binding"/>
    <property type="evidence" value="ECO:0007669"/>
    <property type="project" value="TreeGrafter"/>
</dbReference>
<evidence type="ECO:0000256" key="9">
    <source>
        <dbReference type="ARBA" id="ARBA00026101"/>
    </source>
</evidence>
<dbReference type="EMBL" id="CAMAPF010000929">
    <property type="protein sequence ID" value="CAH9123106.1"/>
    <property type="molecule type" value="Genomic_DNA"/>
</dbReference>
<evidence type="ECO:0000256" key="6">
    <source>
        <dbReference type="ARBA" id="ARBA00023209"/>
    </source>
</evidence>
<protein>
    <recommendedName>
        <fullName evidence="9">choline-phosphate cytidylyltransferase</fullName>
        <ecNumber evidence="9">2.7.7.15</ecNumber>
    </recommendedName>
</protein>
<feature type="compositionally biased region" description="Basic and acidic residues" evidence="13">
    <location>
        <begin position="7"/>
        <end position="17"/>
    </location>
</feature>
<dbReference type="NCBIfam" id="TIGR00125">
    <property type="entry name" value="cyt_tran_rel"/>
    <property type="match status" value="1"/>
</dbReference>
<reference evidence="16" key="1">
    <citation type="submission" date="2022-07" db="EMBL/GenBank/DDBJ databases">
        <authorList>
            <person name="Macas J."/>
            <person name="Novak P."/>
            <person name="Neumann P."/>
        </authorList>
    </citation>
    <scope>NUCLEOTIDE SEQUENCE</scope>
</reference>
<evidence type="ECO:0000256" key="13">
    <source>
        <dbReference type="SAM" id="MobiDB-lite"/>
    </source>
</evidence>
<dbReference type="AlphaFoldDB" id="A0AAV0EM63"/>
<name>A0AAV0EM63_9ASTE</name>
<feature type="coiled-coil region" evidence="12">
    <location>
        <begin position="240"/>
        <end position="267"/>
    </location>
</feature>
<evidence type="ECO:0000259" key="14">
    <source>
        <dbReference type="Pfam" id="PF01467"/>
    </source>
</evidence>
<comment type="function">
    <text evidence="11">Plays an important role in the biosynthesis of the phospholipid phosphatidylcholine. Catalyzes the formation of CDP-choline.</text>
</comment>
<dbReference type="Proteomes" id="UP001152523">
    <property type="component" value="Unassembled WGS sequence"/>
</dbReference>
<evidence type="ECO:0000256" key="1">
    <source>
        <dbReference type="ARBA" id="ARBA00010101"/>
    </source>
</evidence>
<dbReference type="CDD" id="cd02174">
    <property type="entry name" value="CCT"/>
    <property type="match status" value="1"/>
</dbReference>